<feature type="domain" description="ABC transmembrane type-1" evidence="8">
    <location>
        <begin position="82"/>
        <end position="286"/>
    </location>
</feature>
<comment type="subcellular location">
    <subcellularLocation>
        <location evidence="1 7">Cell membrane</location>
        <topology evidence="1 7">Multi-pass membrane protein</topology>
    </subcellularLocation>
</comment>
<dbReference type="AlphaFoldDB" id="A0A849ASM9"/>
<evidence type="ECO:0000256" key="4">
    <source>
        <dbReference type="ARBA" id="ARBA00022692"/>
    </source>
</evidence>
<evidence type="ECO:0000256" key="1">
    <source>
        <dbReference type="ARBA" id="ARBA00004651"/>
    </source>
</evidence>
<dbReference type="Pfam" id="PF12911">
    <property type="entry name" value="OppC_N"/>
    <property type="match status" value="1"/>
</dbReference>
<comment type="caution">
    <text evidence="9">The sequence shown here is derived from an EMBL/GenBank/DDBJ whole genome shotgun (WGS) entry which is preliminary data.</text>
</comment>
<keyword evidence="6 7" id="KW-0472">Membrane</keyword>
<dbReference type="GO" id="GO:0055085">
    <property type="term" value="P:transmembrane transport"/>
    <property type="evidence" value="ECO:0007669"/>
    <property type="project" value="InterPro"/>
</dbReference>
<dbReference type="Proteomes" id="UP000557772">
    <property type="component" value="Unassembled WGS sequence"/>
</dbReference>
<proteinExistence type="inferred from homology"/>
<evidence type="ECO:0000259" key="8">
    <source>
        <dbReference type="PROSITE" id="PS50928"/>
    </source>
</evidence>
<keyword evidence="4 7" id="KW-0812">Transmembrane</keyword>
<feature type="transmembrane region" description="Helical" evidence="7">
    <location>
        <begin position="157"/>
        <end position="179"/>
    </location>
</feature>
<gene>
    <name evidence="9" type="ORF">HJ588_18635</name>
</gene>
<dbReference type="PANTHER" id="PTHR43386">
    <property type="entry name" value="OLIGOPEPTIDE TRANSPORT SYSTEM PERMEASE PROTEIN APPC"/>
    <property type="match status" value="1"/>
</dbReference>
<keyword evidence="2 7" id="KW-0813">Transport</keyword>
<feature type="transmembrane region" description="Helical" evidence="7">
    <location>
        <begin position="12"/>
        <end position="35"/>
    </location>
</feature>
<feature type="transmembrane region" description="Helical" evidence="7">
    <location>
        <begin position="210"/>
        <end position="230"/>
    </location>
</feature>
<keyword evidence="3" id="KW-1003">Cell membrane</keyword>
<dbReference type="PANTHER" id="PTHR43386:SF1">
    <property type="entry name" value="D,D-DIPEPTIDE TRANSPORT SYSTEM PERMEASE PROTEIN DDPC-RELATED"/>
    <property type="match status" value="1"/>
</dbReference>
<evidence type="ECO:0000256" key="6">
    <source>
        <dbReference type="ARBA" id="ARBA00023136"/>
    </source>
</evidence>
<evidence type="ECO:0000256" key="2">
    <source>
        <dbReference type="ARBA" id="ARBA00022448"/>
    </source>
</evidence>
<dbReference type="GO" id="GO:0005886">
    <property type="term" value="C:plasma membrane"/>
    <property type="evidence" value="ECO:0007669"/>
    <property type="project" value="UniProtKB-SubCell"/>
</dbReference>
<evidence type="ECO:0000313" key="9">
    <source>
        <dbReference type="EMBL" id="NNG41280.1"/>
    </source>
</evidence>
<dbReference type="InterPro" id="IPR025966">
    <property type="entry name" value="OppC_N"/>
</dbReference>
<protein>
    <submittedName>
        <fullName evidence="9">ABC transporter permease</fullName>
    </submittedName>
</protein>
<evidence type="ECO:0000256" key="3">
    <source>
        <dbReference type="ARBA" id="ARBA00022475"/>
    </source>
</evidence>
<dbReference type="CDD" id="cd06261">
    <property type="entry name" value="TM_PBP2"/>
    <property type="match status" value="1"/>
</dbReference>
<dbReference type="InterPro" id="IPR000515">
    <property type="entry name" value="MetI-like"/>
</dbReference>
<sequence length="299" mass="32193">MALTRLRRDKVAMVCLGVVLLFVLIAIFAPVLAGIEGQSPTTPHYDLIGGDNLPTFYTNADHWLGVTAGTGYDVFARFVYGIRPSFLIAISAAILTTIIGVVLGLLSGFFGGLWDTVIGWLVDFVLSLPVLLFAIALVPVLSQWFIGNEPTQSQTQVVRVVVMMIVLVGFGWASTCRLVRGEVLAMRQREFVQAARALGSPTPRLLFKEILPNLTSIILVSITTAIPAYIGIEAGLSYLGVGLTAPTADWGLDISLAQQQMQNFALPLLVPLLGLLILVLCLSLLGDAVSDAFNPNTRR</sequence>
<dbReference type="SUPFAM" id="SSF161098">
    <property type="entry name" value="MetI-like"/>
    <property type="match status" value="1"/>
</dbReference>
<organism evidence="9 10">
    <name type="scientific">Flexivirga aerilata</name>
    <dbReference type="NCBI Taxonomy" id="1656889"/>
    <lineage>
        <taxon>Bacteria</taxon>
        <taxon>Bacillati</taxon>
        <taxon>Actinomycetota</taxon>
        <taxon>Actinomycetes</taxon>
        <taxon>Micrococcales</taxon>
        <taxon>Dermacoccaceae</taxon>
        <taxon>Flexivirga</taxon>
    </lineage>
</organism>
<keyword evidence="5 7" id="KW-1133">Transmembrane helix</keyword>
<evidence type="ECO:0000256" key="7">
    <source>
        <dbReference type="RuleBase" id="RU363032"/>
    </source>
</evidence>
<accession>A0A849ASM9</accession>
<dbReference type="Pfam" id="PF00528">
    <property type="entry name" value="BPD_transp_1"/>
    <property type="match status" value="1"/>
</dbReference>
<name>A0A849ASM9_9MICO</name>
<dbReference type="EMBL" id="JABENB010000003">
    <property type="protein sequence ID" value="NNG41280.1"/>
    <property type="molecule type" value="Genomic_DNA"/>
</dbReference>
<comment type="similarity">
    <text evidence="7">Belongs to the binding-protein-dependent transport system permease family.</text>
</comment>
<reference evidence="9 10" key="1">
    <citation type="submission" date="2020-05" db="EMBL/GenBank/DDBJ databases">
        <title>Flexivirga sp. ID2601S isolated from air conditioner.</title>
        <authorList>
            <person name="Kim D.H."/>
        </authorList>
    </citation>
    <scope>NUCLEOTIDE SEQUENCE [LARGE SCALE GENOMIC DNA]</scope>
    <source>
        <strain evidence="9 10">ID2601S</strain>
    </source>
</reference>
<feature type="transmembrane region" description="Helical" evidence="7">
    <location>
        <begin position="118"/>
        <end position="145"/>
    </location>
</feature>
<feature type="transmembrane region" description="Helical" evidence="7">
    <location>
        <begin position="264"/>
        <end position="285"/>
    </location>
</feature>
<evidence type="ECO:0000256" key="5">
    <source>
        <dbReference type="ARBA" id="ARBA00022989"/>
    </source>
</evidence>
<dbReference type="PROSITE" id="PS50928">
    <property type="entry name" value="ABC_TM1"/>
    <property type="match status" value="1"/>
</dbReference>
<dbReference type="Gene3D" id="1.10.3720.10">
    <property type="entry name" value="MetI-like"/>
    <property type="match status" value="1"/>
</dbReference>
<feature type="transmembrane region" description="Helical" evidence="7">
    <location>
        <begin position="86"/>
        <end position="106"/>
    </location>
</feature>
<keyword evidence="10" id="KW-1185">Reference proteome</keyword>
<evidence type="ECO:0000313" key="10">
    <source>
        <dbReference type="Proteomes" id="UP000557772"/>
    </source>
</evidence>
<dbReference type="InterPro" id="IPR035906">
    <property type="entry name" value="MetI-like_sf"/>
</dbReference>
<dbReference type="InterPro" id="IPR050366">
    <property type="entry name" value="BP-dependent_transpt_permease"/>
</dbReference>